<gene>
    <name evidence="15" type="ORF">OKIOD_LOCUS11655</name>
</gene>
<name>A0ABN7SSI0_OIKDI</name>
<evidence type="ECO:0000256" key="7">
    <source>
        <dbReference type="PROSITE-ProRule" id="PRU00047"/>
    </source>
</evidence>
<dbReference type="InterPro" id="IPR036875">
    <property type="entry name" value="Znf_CCHC_sf"/>
</dbReference>
<dbReference type="Gene3D" id="3.40.50.300">
    <property type="entry name" value="P-loop containing nucleotide triphosphate hydrolases"/>
    <property type="match status" value="2"/>
</dbReference>
<feature type="compositionally biased region" description="Pro residues" evidence="10">
    <location>
        <begin position="95"/>
        <end position="104"/>
    </location>
</feature>
<keyword evidence="3 9" id="KW-0547">Nucleotide-binding</keyword>
<evidence type="ECO:0000256" key="1">
    <source>
        <dbReference type="ARBA" id="ARBA00010132"/>
    </source>
</evidence>
<keyword evidence="7" id="KW-0863">Zinc-finger</keyword>
<dbReference type="SUPFAM" id="SSF52540">
    <property type="entry name" value="P-loop containing nucleoside triphosphate hydrolases"/>
    <property type="match status" value="1"/>
</dbReference>
<comment type="similarity">
    <text evidence="1">Belongs to the DEAD box helicase family. DDX4/VASA subfamily.</text>
</comment>
<feature type="compositionally biased region" description="Basic and acidic residues" evidence="10">
    <location>
        <begin position="50"/>
        <end position="80"/>
    </location>
</feature>
<evidence type="ECO:0000259" key="11">
    <source>
        <dbReference type="PROSITE" id="PS50158"/>
    </source>
</evidence>
<keyword evidence="5 9" id="KW-0347">Helicase</keyword>
<dbReference type="PROSITE" id="PS51195">
    <property type="entry name" value="Q_MOTIF"/>
    <property type="match status" value="1"/>
</dbReference>
<evidence type="ECO:0000256" key="2">
    <source>
        <dbReference type="ARBA" id="ARBA00012552"/>
    </source>
</evidence>
<dbReference type="EC" id="3.6.4.13" evidence="2"/>
<dbReference type="InterPro" id="IPR027417">
    <property type="entry name" value="P-loop_NTPase"/>
</dbReference>
<dbReference type="PANTHER" id="PTHR47958">
    <property type="entry name" value="ATP-DEPENDENT RNA HELICASE DBP3"/>
    <property type="match status" value="1"/>
</dbReference>
<evidence type="ECO:0000256" key="5">
    <source>
        <dbReference type="ARBA" id="ARBA00022806"/>
    </source>
</evidence>
<dbReference type="PROSITE" id="PS51192">
    <property type="entry name" value="HELICASE_ATP_BIND_1"/>
    <property type="match status" value="1"/>
</dbReference>
<dbReference type="EMBL" id="OU015566">
    <property type="protein sequence ID" value="CAG5106544.1"/>
    <property type="molecule type" value="Genomic_DNA"/>
</dbReference>
<feature type="domain" description="CCHC-type" evidence="11">
    <location>
        <begin position="607"/>
        <end position="622"/>
    </location>
</feature>
<dbReference type="PROSITE" id="PS51194">
    <property type="entry name" value="HELICASE_CTER"/>
    <property type="match status" value="1"/>
</dbReference>
<evidence type="ECO:0000313" key="15">
    <source>
        <dbReference type="EMBL" id="CAG5106544.1"/>
    </source>
</evidence>
<organism evidence="15 16">
    <name type="scientific">Oikopleura dioica</name>
    <name type="common">Tunicate</name>
    <dbReference type="NCBI Taxonomy" id="34765"/>
    <lineage>
        <taxon>Eukaryota</taxon>
        <taxon>Metazoa</taxon>
        <taxon>Chordata</taxon>
        <taxon>Tunicata</taxon>
        <taxon>Appendicularia</taxon>
        <taxon>Copelata</taxon>
        <taxon>Oikopleuridae</taxon>
        <taxon>Oikopleura</taxon>
    </lineage>
</organism>
<evidence type="ECO:0000259" key="14">
    <source>
        <dbReference type="PROSITE" id="PS51195"/>
    </source>
</evidence>
<accession>A0ABN7SSI0</accession>
<evidence type="ECO:0000256" key="8">
    <source>
        <dbReference type="PROSITE-ProRule" id="PRU00552"/>
    </source>
</evidence>
<keyword evidence="6 9" id="KW-0067">ATP-binding</keyword>
<feature type="domain" description="DEAD-box RNA helicase Q" evidence="14">
    <location>
        <begin position="207"/>
        <end position="235"/>
    </location>
</feature>
<feature type="compositionally biased region" description="Polar residues" evidence="10">
    <location>
        <begin position="83"/>
        <end position="93"/>
    </location>
</feature>
<feature type="domain" description="Helicase ATP-binding" evidence="12">
    <location>
        <begin position="238"/>
        <end position="422"/>
    </location>
</feature>
<keyword evidence="4 9" id="KW-0378">Hydrolase</keyword>
<reference evidence="15 16" key="1">
    <citation type="submission" date="2021-04" db="EMBL/GenBank/DDBJ databases">
        <authorList>
            <person name="Bliznina A."/>
        </authorList>
    </citation>
    <scope>NUCLEOTIDE SEQUENCE [LARGE SCALE GENOMIC DNA]</scope>
</reference>
<keyword evidence="7" id="KW-0479">Metal-binding</keyword>
<evidence type="ECO:0000256" key="9">
    <source>
        <dbReference type="RuleBase" id="RU000492"/>
    </source>
</evidence>
<dbReference type="Proteomes" id="UP001158576">
    <property type="component" value="Chromosome 1"/>
</dbReference>
<dbReference type="Pfam" id="PF00270">
    <property type="entry name" value="DEAD"/>
    <property type="match status" value="1"/>
</dbReference>
<keyword evidence="7" id="KW-0862">Zinc</keyword>
<evidence type="ECO:0000256" key="4">
    <source>
        <dbReference type="ARBA" id="ARBA00022801"/>
    </source>
</evidence>
<sequence>MTLKRYRREELEKSSSSSDDDEPLYVPLKERRKEMFQKLQNASDKKRKPSKEEPKKPEPLMKVKEPEKEVKKPVEARVPDWNKPTSVDDSSISMPAPPPVPEPKPMAQRSLYDEHKAARLEDVKNELLHNSAKKQEAEEKKILEGVRQERALVSDQQLAAGVVYSQPLQTSWQPPKWMRDLGDKYAKDVRKRLKIIVEGEGCPPPCKRFRDMKLPACLISALKRKGITTPSPIQMQGIPAAFTGRDMIGISFTGSGKTLSFSIPLIMAALEQEIEMPFVRDEGPFSLVICPSRELAKQTGHELQYLADHLDAGGFPSLRVAVAIGGTPLKETISVVRRGVHILVGTPGRLMDMLQKGMIHLSCCKQLVLDEADRMVDMGFEEDVRFILSYFKAQRQTLLYSATMPMKIKDFAKSALVHPLTVNVGRAGAANLNIRQDIEYVLDEAKVVTVLQMLQKTSPPVLIFAERKRAVDKVHEYLLLKGVECAAIHGGKDQEDRMEACRQFRAGEKDVLVATDIASKGLDFPEIEHVINYDMPEDIENYIHRIGRTGRGNHQGVATTFVNSKSCDKSILLDLRGLVLEANQSVPVFLQDIEPDLPEHEMNEKGCTYCGGLGHRITECPKIESVQRLKTNAKKDYIAQGAQDY</sequence>
<dbReference type="PROSITE" id="PS50158">
    <property type="entry name" value="ZF_CCHC"/>
    <property type="match status" value="1"/>
</dbReference>
<feature type="region of interest" description="Disordered" evidence="10">
    <location>
        <begin position="1"/>
        <end position="106"/>
    </location>
</feature>
<dbReference type="Pfam" id="PF00271">
    <property type="entry name" value="Helicase_C"/>
    <property type="match status" value="1"/>
</dbReference>
<feature type="domain" description="Helicase C-terminal" evidence="13">
    <location>
        <begin position="433"/>
        <end position="594"/>
    </location>
</feature>
<dbReference type="InterPro" id="IPR014001">
    <property type="entry name" value="Helicase_ATP-bd"/>
</dbReference>
<proteinExistence type="inferred from homology"/>
<dbReference type="InterPro" id="IPR011545">
    <property type="entry name" value="DEAD/DEAH_box_helicase_dom"/>
</dbReference>
<feature type="short sequence motif" description="Q motif" evidence="8">
    <location>
        <begin position="207"/>
        <end position="235"/>
    </location>
</feature>
<keyword evidence="16" id="KW-1185">Reference proteome</keyword>
<dbReference type="SMART" id="SM00487">
    <property type="entry name" value="DEXDc"/>
    <property type="match status" value="1"/>
</dbReference>
<evidence type="ECO:0000259" key="13">
    <source>
        <dbReference type="PROSITE" id="PS51194"/>
    </source>
</evidence>
<dbReference type="InterPro" id="IPR000629">
    <property type="entry name" value="RNA-helicase_DEAD-box_CS"/>
</dbReference>
<dbReference type="CDD" id="cd18787">
    <property type="entry name" value="SF2_C_DEAD"/>
    <property type="match status" value="1"/>
</dbReference>
<evidence type="ECO:0000259" key="12">
    <source>
        <dbReference type="PROSITE" id="PS51192"/>
    </source>
</evidence>
<evidence type="ECO:0000313" key="16">
    <source>
        <dbReference type="Proteomes" id="UP001158576"/>
    </source>
</evidence>
<dbReference type="InterPro" id="IPR001878">
    <property type="entry name" value="Znf_CCHC"/>
</dbReference>
<dbReference type="PROSITE" id="PS00039">
    <property type="entry name" value="DEAD_ATP_HELICASE"/>
    <property type="match status" value="1"/>
</dbReference>
<evidence type="ECO:0000256" key="6">
    <source>
        <dbReference type="ARBA" id="ARBA00022840"/>
    </source>
</evidence>
<evidence type="ECO:0000256" key="3">
    <source>
        <dbReference type="ARBA" id="ARBA00022741"/>
    </source>
</evidence>
<dbReference type="SUPFAM" id="SSF57756">
    <property type="entry name" value="Retrovirus zinc finger-like domains"/>
    <property type="match status" value="1"/>
</dbReference>
<evidence type="ECO:0000256" key="10">
    <source>
        <dbReference type="SAM" id="MobiDB-lite"/>
    </source>
</evidence>
<dbReference type="InterPro" id="IPR001650">
    <property type="entry name" value="Helicase_C-like"/>
</dbReference>
<dbReference type="InterPro" id="IPR014014">
    <property type="entry name" value="RNA_helicase_DEAD_Q_motif"/>
</dbReference>
<protein>
    <recommendedName>
        <fullName evidence="2">RNA helicase</fullName>
        <ecNumber evidence="2">3.6.4.13</ecNumber>
    </recommendedName>
</protein>
<dbReference type="SMART" id="SM00490">
    <property type="entry name" value="HELICc"/>
    <property type="match status" value="1"/>
</dbReference>